<dbReference type="OrthoDB" id="4227485at2759"/>
<proteinExistence type="predicted"/>
<evidence type="ECO:0000313" key="2">
    <source>
        <dbReference type="EMBL" id="RDL36259.1"/>
    </source>
</evidence>
<dbReference type="STRING" id="2656787.A0A370TL63"/>
<organism evidence="2 3">
    <name type="scientific">Venustampulla echinocandica</name>
    <dbReference type="NCBI Taxonomy" id="2656787"/>
    <lineage>
        <taxon>Eukaryota</taxon>
        <taxon>Fungi</taxon>
        <taxon>Dikarya</taxon>
        <taxon>Ascomycota</taxon>
        <taxon>Pezizomycotina</taxon>
        <taxon>Leotiomycetes</taxon>
        <taxon>Helotiales</taxon>
        <taxon>Pleuroascaceae</taxon>
        <taxon>Venustampulla</taxon>
    </lineage>
</organism>
<accession>A0A370TL63</accession>
<protein>
    <submittedName>
        <fullName evidence="2">Uncharacterized protein</fullName>
    </submittedName>
</protein>
<comment type="caution">
    <text evidence="2">The sequence shown here is derived from an EMBL/GenBank/DDBJ whole genome shotgun (WGS) entry which is preliminary data.</text>
</comment>
<keyword evidence="3" id="KW-1185">Reference proteome</keyword>
<evidence type="ECO:0000313" key="3">
    <source>
        <dbReference type="Proteomes" id="UP000254866"/>
    </source>
</evidence>
<evidence type="ECO:0000256" key="1">
    <source>
        <dbReference type="SAM" id="MobiDB-lite"/>
    </source>
</evidence>
<feature type="compositionally biased region" description="Polar residues" evidence="1">
    <location>
        <begin position="589"/>
        <end position="599"/>
    </location>
</feature>
<name>A0A370TL63_9HELO</name>
<dbReference type="EMBL" id="NPIC01000005">
    <property type="protein sequence ID" value="RDL36259.1"/>
    <property type="molecule type" value="Genomic_DNA"/>
</dbReference>
<gene>
    <name evidence="2" type="ORF">BP5553_06871</name>
</gene>
<dbReference type="RefSeq" id="XP_031868915.1">
    <property type="nucleotide sequence ID" value="XM_032015494.1"/>
</dbReference>
<feature type="region of interest" description="Disordered" evidence="1">
    <location>
        <begin position="584"/>
        <end position="607"/>
    </location>
</feature>
<dbReference type="InterPro" id="IPR022198">
    <property type="entry name" value="DUF3723"/>
</dbReference>
<dbReference type="GeneID" id="43599720"/>
<reference evidence="2 3" key="1">
    <citation type="journal article" date="2018" name="IMA Fungus">
        <title>IMA Genome-F 9: Draft genome sequence of Annulohypoxylon stygium, Aspergillus mulundensis, Berkeleyomyces basicola (syn. Thielaviopsis basicola), Ceratocystis smalleyi, two Cercospora beticola strains, Coleophoma cylindrospora, Fusarium fracticaudum, Phialophora cf. hyalina, and Morchella septimelata.</title>
        <authorList>
            <person name="Wingfield B.D."/>
            <person name="Bills G.F."/>
            <person name="Dong Y."/>
            <person name="Huang W."/>
            <person name="Nel W.J."/>
            <person name="Swalarsk-Parry B.S."/>
            <person name="Vaghefi N."/>
            <person name="Wilken P.M."/>
            <person name="An Z."/>
            <person name="de Beer Z.W."/>
            <person name="De Vos L."/>
            <person name="Chen L."/>
            <person name="Duong T.A."/>
            <person name="Gao Y."/>
            <person name="Hammerbacher A."/>
            <person name="Kikkert J.R."/>
            <person name="Li Y."/>
            <person name="Li H."/>
            <person name="Li K."/>
            <person name="Li Q."/>
            <person name="Liu X."/>
            <person name="Ma X."/>
            <person name="Naidoo K."/>
            <person name="Pethybridge S.J."/>
            <person name="Sun J."/>
            <person name="Steenkamp E.T."/>
            <person name="van der Nest M.A."/>
            <person name="van Wyk S."/>
            <person name="Wingfield M.J."/>
            <person name="Xiong C."/>
            <person name="Yue Q."/>
            <person name="Zhang X."/>
        </authorList>
    </citation>
    <scope>NUCLEOTIDE SEQUENCE [LARGE SCALE GENOMIC DNA]</scope>
    <source>
        <strain evidence="2 3">BP 5553</strain>
    </source>
</reference>
<sequence length="703" mass="79138">MATSDTVILTAKERRVVKDKHAKFKGAARVWITHLDFPNPCRQIDREHVERLKGDFQRRGCMNETPDHWIPAMIDESILQAALEKLGISASQFKATSSDKPPLLDLGIGMKLECLHGQHRIRAAEEGLDAPKRWWVVELYSSDLERATKQHLREGYSYSANYTTGEIFRHMRLCYYDQDTDGVERWRGKLTDPQRESLALLLERGLLIKALDSVLHIQGVWRTFYLGSLDVFLNLKCDEEIACSIKGVKSNLTHIFGNDMVTMMATDPFSIKSIQSRAPALSKSDYEFVEKQMRSQVLFPGVTDPGKRADITRRLLTTEELIPSLYTVIRDIRYLIEPARILGALLPKSKKTLRKRFYFHFTGVESSEHTIEVQQSRSSYVTIPRKSLDAFDIAYQQLWLCSCRIWKTPNAYAWLQVATLADRLGFSCPSIGHELKKDPNQGMIEKVVLEALDVLRPNEGFAFDANQARPAITSLKDYLDKVLETPAKTAPPFITVAGSAVPLNSRCGYGGMDTRDLNHLFLDKIHAPLHWHQRGGDEISSFYVKRSRHRAFFGALDLTGAHQPGQSTDLTTVIASIAPQAARTPLSVGESTDLASVSDQRGPGSNAEAQDIVTDQTSSFKGLVVTFLQGNEVVQEVPYDKESVNNQAREYADQGKKLYLLQGGNFVWQDCFDMLVRTGCSTVSLSTVRPISGKRRRGHDLQD</sequence>
<dbReference type="AlphaFoldDB" id="A0A370TL63"/>
<dbReference type="Pfam" id="PF12520">
    <property type="entry name" value="DUF3723"/>
    <property type="match status" value="1"/>
</dbReference>
<dbReference type="Proteomes" id="UP000254866">
    <property type="component" value="Unassembled WGS sequence"/>
</dbReference>